<dbReference type="EMBL" id="JAUTWS010000014">
    <property type="protein sequence ID" value="MDO9709887.1"/>
    <property type="molecule type" value="Genomic_DNA"/>
</dbReference>
<dbReference type="InterPro" id="IPR036188">
    <property type="entry name" value="FAD/NAD-bd_sf"/>
</dbReference>
<dbReference type="Proteomes" id="UP001243009">
    <property type="component" value="Unassembled WGS sequence"/>
</dbReference>
<proteinExistence type="predicted"/>
<dbReference type="SUPFAM" id="SSF51905">
    <property type="entry name" value="FAD/NAD(P)-binding domain"/>
    <property type="match status" value="1"/>
</dbReference>
<accession>A0ABT9E196</accession>
<dbReference type="PRINTS" id="PR00368">
    <property type="entry name" value="FADPNR"/>
</dbReference>
<dbReference type="Gene3D" id="3.50.50.60">
    <property type="entry name" value="FAD/NAD(P)-binding domain"/>
    <property type="match status" value="1"/>
</dbReference>
<protein>
    <submittedName>
        <fullName evidence="2">FAD-dependent oxidoreductase</fullName>
    </submittedName>
</protein>
<name>A0ABT9E196_9PROT</name>
<evidence type="ECO:0000313" key="3">
    <source>
        <dbReference type="Proteomes" id="UP001243009"/>
    </source>
</evidence>
<evidence type="ECO:0000259" key="1">
    <source>
        <dbReference type="Pfam" id="PF07992"/>
    </source>
</evidence>
<gene>
    <name evidence="2" type="ORF">Q7A36_16155</name>
</gene>
<dbReference type="RefSeq" id="WP_305104754.1">
    <property type="nucleotide sequence ID" value="NZ_JAUTWS010000014.1"/>
</dbReference>
<comment type="caution">
    <text evidence="2">The sequence shown here is derived from an EMBL/GenBank/DDBJ whole genome shotgun (WGS) entry which is preliminary data.</text>
</comment>
<feature type="domain" description="FAD/NAD(P)-binding" evidence="1">
    <location>
        <begin position="3"/>
        <end position="150"/>
    </location>
</feature>
<dbReference type="InterPro" id="IPR050407">
    <property type="entry name" value="Geranylgeranyl_reductase"/>
</dbReference>
<reference evidence="2 3" key="1">
    <citation type="submission" date="2023-08" db="EMBL/GenBank/DDBJ databases">
        <title>The draft genome sequence of Paracraurococcus sp. LOR1-02.</title>
        <authorList>
            <person name="Kingkaew E."/>
            <person name="Tanasupawat S."/>
        </authorList>
    </citation>
    <scope>NUCLEOTIDE SEQUENCE [LARGE SCALE GENOMIC DNA]</scope>
    <source>
        <strain evidence="2 3">LOR1-02</strain>
    </source>
</reference>
<sequence>MIDTAVIGAGPAGCAAAIALARAGREVLLLERQAAARESVCGEFLGADAAAALRGLGLDPAALGGLPLRRARVGWGRHEAGFALPFAAWALPRQMLDGAMRVAAMAAGAEFRAGVAVLAAEPDAAGWRLRTGAGEVLARRVVLATGKHALRGHPRAGAQRGALGLKLHLQGVEPGDAVTLLPFAGGYAGLQPLPGGGANLCAALQGGAGATARDAGAFLAHIAGGSALGARLLAGARPAWDRPLAVAGLPYGFRQGTAGPPGLYRVGDQAAVIPSFAGEGIALALHSGLAAAAAILAEREAAEFHAAWRRRSAGPMRWAALGAWVLRQAPGGFALGARLAPAARLVARRTRMAA</sequence>
<dbReference type="InterPro" id="IPR023753">
    <property type="entry name" value="FAD/NAD-binding_dom"/>
</dbReference>
<dbReference type="Pfam" id="PF07992">
    <property type="entry name" value="Pyr_redox_2"/>
    <property type="match status" value="1"/>
</dbReference>
<dbReference type="PRINTS" id="PR00411">
    <property type="entry name" value="PNDRDTASEI"/>
</dbReference>
<evidence type="ECO:0000313" key="2">
    <source>
        <dbReference type="EMBL" id="MDO9709887.1"/>
    </source>
</evidence>
<dbReference type="PANTHER" id="PTHR42685:SF22">
    <property type="entry name" value="CONDITIONED MEDIUM FACTOR RECEPTOR 1"/>
    <property type="match status" value="1"/>
</dbReference>
<organism evidence="2 3">
    <name type="scientific">Paracraurococcus lichenis</name>
    <dbReference type="NCBI Taxonomy" id="3064888"/>
    <lineage>
        <taxon>Bacteria</taxon>
        <taxon>Pseudomonadati</taxon>
        <taxon>Pseudomonadota</taxon>
        <taxon>Alphaproteobacteria</taxon>
        <taxon>Acetobacterales</taxon>
        <taxon>Roseomonadaceae</taxon>
        <taxon>Paracraurococcus</taxon>
    </lineage>
</organism>
<dbReference type="PANTHER" id="PTHR42685">
    <property type="entry name" value="GERANYLGERANYL DIPHOSPHATE REDUCTASE"/>
    <property type="match status" value="1"/>
</dbReference>
<keyword evidence="3" id="KW-1185">Reference proteome</keyword>